<name>A0AAU7QCL5_9GAMM</name>
<organism evidence="1">
    <name type="scientific">Acerihabitans sp. KWT182</name>
    <dbReference type="NCBI Taxonomy" id="3157919"/>
    <lineage>
        <taxon>Bacteria</taxon>
        <taxon>Pseudomonadati</taxon>
        <taxon>Pseudomonadota</taxon>
        <taxon>Gammaproteobacteria</taxon>
        <taxon>Enterobacterales</taxon>
        <taxon>Pectobacteriaceae</taxon>
        <taxon>Acerihabitans</taxon>
    </lineage>
</organism>
<dbReference type="AlphaFoldDB" id="A0AAU7QCL5"/>
<dbReference type="EMBL" id="CP157947">
    <property type="protein sequence ID" value="XBS70407.1"/>
    <property type="molecule type" value="Genomic_DNA"/>
</dbReference>
<accession>A0AAU7QCL5</accession>
<evidence type="ECO:0000313" key="1">
    <source>
        <dbReference type="EMBL" id="XBS70407.1"/>
    </source>
</evidence>
<sequence>MNHREIAAVMSEALGEKIDYAPLSIAAFRQKMEQLYRFPPFLVQHLAEVAQNYQAGIFFGHQ</sequence>
<dbReference type="Gene3D" id="3.90.25.10">
    <property type="entry name" value="UDP-galactose 4-epimerase, domain 1"/>
    <property type="match status" value="1"/>
</dbReference>
<protein>
    <submittedName>
        <fullName evidence="1">Uncharacterized protein</fullName>
    </submittedName>
</protein>
<proteinExistence type="predicted"/>
<reference evidence="1" key="1">
    <citation type="submission" date="2024-06" db="EMBL/GenBank/DDBJ databases">
        <authorList>
            <person name="Coelho C."/>
            <person name="Bento M."/>
            <person name="Garcia E."/>
            <person name="Camelo A."/>
            <person name="Brandao I."/>
            <person name="Espirito Santo C."/>
            <person name="Trovao J."/>
            <person name="Verissimo A."/>
            <person name="Costa J."/>
            <person name="Tiago I."/>
        </authorList>
    </citation>
    <scope>NUCLEOTIDE SEQUENCE</scope>
    <source>
        <strain evidence="1">KWT182</strain>
    </source>
</reference>
<gene>
    <name evidence="1" type="ORF">ABK905_03945</name>
</gene>